<reference evidence="3" key="1">
    <citation type="journal article" date="2017" name="Nat. Ecol. Evol.">
        <title>Genome expansion and lineage-specific genetic innovations in the forest pathogenic fungi Armillaria.</title>
        <authorList>
            <person name="Sipos G."/>
            <person name="Prasanna A.N."/>
            <person name="Walter M.C."/>
            <person name="O'Connor E."/>
            <person name="Balint B."/>
            <person name="Krizsan K."/>
            <person name="Kiss B."/>
            <person name="Hess J."/>
            <person name="Varga T."/>
            <person name="Slot J."/>
            <person name="Riley R."/>
            <person name="Boka B."/>
            <person name="Rigling D."/>
            <person name="Barry K."/>
            <person name="Lee J."/>
            <person name="Mihaltcheva S."/>
            <person name="LaButti K."/>
            <person name="Lipzen A."/>
            <person name="Waldron R."/>
            <person name="Moloney N.M."/>
            <person name="Sperisen C."/>
            <person name="Kredics L."/>
            <person name="Vagvoelgyi C."/>
            <person name="Patrignani A."/>
            <person name="Fitzpatrick D."/>
            <person name="Nagy I."/>
            <person name="Doyle S."/>
            <person name="Anderson J.B."/>
            <person name="Grigoriev I.V."/>
            <person name="Gueldener U."/>
            <person name="Muensterkoetter M."/>
            <person name="Nagy L.G."/>
        </authorList>
    </citation>
    <scope>NUCLEOTIDE SEQUENCE [LARGE SCALE GENOMIC DNA]</scope>
    <source>
        <strain evidence="3">C18/9</strain>
    </source>
</reference>
<name>A0A284S5K4_ARMOS</name>
<evidence type="ECO:0000313" key="2">
    <source>
        <dbReference type="EMBL" id="SJL16273.1"/>
    </source>
</evidence>
<keyword evidence="3" id="KW-1185">Reference proteome</keyword>
<evidence type="ECO:0000313" key="3">
    <source>
        <dbReference type="Proteomes" id="UP000219338"/>
    </source>
</evidence>
<dbReference type="EMBL" id="FUEG01000034">
    <property type="protein sequence ID" value="SJL16273.1"/>
    <property type="molecule type" value="Genomic_DNA"/>
</dbReference>
<accession>A0A284S5K4</accession>
<feature type="region of interest" description="Disordered" evidence="1">
    <location>
        <begin position="48"/>
        <end position="164"/>
    </location>
</feature>
<proteinExistence type="predicted"/>
<dbReference type="Proteomes" id="UP000219338">
    <property type="component" value="Unassembled WGS sequence"/>
</dbReference>
<evidence type="ECO:0000256" key="1">
    <source>
        <dbReference type="SAM" id="MobiDB-lite"/>
    </source>
</evidence>
<organism evidence="2 3">
    <name type="scientific">Armillaria ostoyae</name>
    <name type="common">Armillaria root rot fungus</name>
    <dbReference type="NCBI Taxonomy" id="47428"/>
    <lineage>
        <taxon>Eukaryota</taxon>
        <taxon>Fungi</taxon>
        <taxon>Dikarya</taxon>
        <taxon>Basidiomycota</taxon>
        <taxon>Agaricomycotina</taxon>
        <taxon>Agaricomycetes</taxon>
        <taxon>Agaricomycetidae</taxon>
        <taxon>Agaricales</taxon>
        <taxon>Marasmiineae</taxon>
        <taxon>Physalacriaceae</taxon>
        <taxon>Armillaria</taxon>
    </lineage>
</organism>
<dbReference type="AlphaFoldDB" id="A0A284S5K4"/>
<protein>
    <submittedName>
        <fullName evidence="2">Uncharacterized protein</fullName>
    </submittedName>
</protein>
<gene>
    <name evidence="2" type="ORF">ARMOST_19793</name>
</gene>
<feature type="region of interest" description="Disordered" evidence="1">
    <location>
        <begin position="1"/>
        <end position="24"/>
    </location>
</feature>
<feature type="compositionally biased region" description="Basic and acidic residues" evidence="1">
    <location>
        <begin position="126"/>
        <end position="141"/>
    </location>
</feature>
<sequence>MEGPMRNSWQSRTPSRRLPDNWETDQTWRVADQNDFDHFHYDYNPYADELPAAPFPLPDSPGWTTQPHHHHAQRLQGYHIPQYGRYPIAGQEPPDNEQAAGSSDPPKPSEEEEREASEAAGRLLHRIAELEKELNDEEMRHRDHATKWGLPLRPSNKGKEPDRG</sequence>